<evidence type="ECO:0000256" key="1">
    <source>
        <dbReference type="SAM" id="MobiDB-lite"/>
    </source>
</evidence>
<reference evidence="2" key="1">
    <citation type="submission" date="2020-08" db="EMBL/GenBank/DDBJ databases">
        <title>Multicomponent nature underlies the extraordinary mechanical properties of spider dragline silk.</title>
        <authorList>
            <person name="Kono N."/>
            <person name="Nakamura H."/>
            <person name="Mori M."/>
            <person name="Yoshida Y."/>
            <person name="Ohtoshi R."/>
            <person name="Malay A.D."/>
            <person name="Moran D.A.P."/>
            <person name="Tomita M."/>
            <person name="Numata K."/>
            <person name="Arakawa K."/>
        </authorList>
    </citation>
    <scope>NUCLEOTIDE SEQUENCE</scope>
</reference>
<gene>
    <name evidence="2" type="primary">NCL1_11343</name>
    <name evidence="2" type="ORF">TNIN_370291</name>
</gene>
<evidence type="ECO:0000313" key="2">
    <source>
        <dbReference type="EMBL" id="GFY74293.1"/>
    </source>
</evidence>
<feature type="compositionally biased region" description="Basic and acidic residues" evidence="1">
    <location>
        <begin position="45"/>
        <end position="54"/>
    </location>
</feature>
<name>A0A8X6YNX2_9ARAC</name>
<feature type="compositionally biased region" description="Acidic residues" evidence="1">
    <location>
        <begin position="55"/>
        <end position="64"/>
    </location>
</feature>
<protein>
    <submittedName>
        <fullName evidence="2">Uncharacterized protein</fullName>
    </submittedName>
</protein>
<feature type="region of interest" description="Disordered" evidence="1">
    <location>
        <begin position="37"/>
        <end position="76"/>
    </location>
</feature>
<organism evidence="2 3">
    <name type="scientific">Trichonephila inaurata madagascariensis</name>
    <dbReference type="NCBI Taxonomy" id="2747483"/>
    <lineage>
        <taxon>Eukaryota</taxon>
        <taxon>Metazoa</taxon>
        <taxon>Ecdysozoa</taxon>
        <taxon>Arthropoda</taxon>
        <taxon>Chelicerata</taxon>
        <taxon>Arachnida</taxon>
        <taxon>Araneae</taxon>
        <taxon>Araneomorphae</taxon>
        <taxon>Entelegynae</taxon>
        <taxon>Araneoidea</taxon>
        <taxon>Nephilidae</taxon>
        <taxon>Trichonephila</taxon>
        <taxon>Trichonephila inaurata</taxon>
    </lineage>
</organism>
<keyword evidence="3" id="KW-1185">Reference proteome</keyword>
<dbReference type="AlphaFoldDB" id="A0A8X6YNX2"/>
<dbReference type="Proteomes" id="UP000886998">
    <property type="component" value="Unassembled WGS sequence"/>
</dbReference>
<proteinExistence type="predicted"/>
<evidence type="ECO:0000313" key="3">
    <source>
        <dbReference type="Proteomes" id="UP000886998"/>
    </source>
</evidence>
<comment type="caution">
    <text evidence="2">The sequence shown here is derived from an EMBL/GenBank/DDBJ whole genome shotgun (WGS) entry which is preliminary data.</text>
</comment>
<accession>A0A8X6YNX2</accession>
<dbReference type="EMBL" id="BMAV01020654">
    <property type="protein sequence ID" value="GFY74293.1"/>
    <property type="molecule type" value="Genomic_DNA"/>
</dbReference>
<dbReference type="OrthoDB" id="6459046at2759"/>
<sequence>MNRTPGTSATQHSHCTEIVYHATEEFVSQEGCHPGIFNSVNENPKLNDSEKEMESSTEEMEDMNSESTPLDNKTDQKNTRFLNSYRRFYGQNPNRYIEASSEIRQCMNFVCALLLGIERITETVFHYQLSFFRKEISENRFWNKFYSRVYRIVRDKENNVSLKGDTPLTELTYELVPEDELYSTNCSSASEPHCMHCANRCDNRINSPVISEQGSLKEEYSSWSIKPLIKLIRYCLLLMFSLQIFLLRKVFKHFLKRN</sequence>